<dbReference type="RefSeq" id="WP_007083683.1">
    <property type="nucleotide sequence ID" value="NZ_AJLS01000035.1"/>
</dbReference>
<dbReference type="AlphaFoldDB" id="K6EBM9"/>
<evidence type="ECO:0000313" key="2">
    <source>
        <dbReference type="EMBL" id="EKN70841.1"/>
    </source>
</evidence>
<name>K6EBM9_9BACI</name>
<keyword evidence="3" id="KW-1185">Reference proteome</keyword>
<sequence>MEQSGIQEILNALKLYSSQIDKKLDEMKTDLENKIDNVKSDLKNVKTGLENRMDERFDQMDERFDRLESKLNGFRVELTETQETVDYLSIKTAQHEKKLRNHAGQ</sequence>
<evidence type="ECO:0000256" key="1">
    <source>
        <dbReference type="SAM" id="Coils"/>
    </source>
</evidence>
<reference evidence="2 3" key="1">
    <citation type="journal article" date="2012" name="Front. Microbiol.">
        <title>Redundancy and modularity in membrane-associated dissimilatory nitrate reduction in Bacillus.</title>
        <authorList>
            <person name="Heylen K."/>
            <person name="Keltjens J."/>
        </authorList>
    </citation>
    <scope>NUCLEOTIDE SEQUENCE [LARGE SCALE GENOMIC DNA]</scope>
    <source>
        <strain evidence="3">LMG 21833T</strain>
    </source>
</reference>
<dbReference type="OrthoDB" id="2969457at2"/>
<dbReference type="Gene3D" id="3.90.20.10">
    <property type="match status" value="1"/>
</dbReference>
<comment type="caution">
    <text evidence="2">The sequence shown here is derived from an EMBL/GenBank/DDBJ whole genome shotgun (WGS) entry which is preliminary data.</text>
</comment>
<dbReference type="PATRIC" id="fig|1117379.3.peg.658"/>
<dbReference type="STRING" id="1117379.BABA_03219"/>
<organism evidence="2 3">
    <name type="scientific">Neobacillus bataviensis LMG 21833</name>
    <dbReference type="NCBI Taxonomy" id="1117379"/>
    <lineage>
        <taxon>Bacteria</taxon>
        <taxon>Bacillati</taxon>
        <taxon>Bacillota</taxon>
        <taxon>Bacilli</taxon>
        <taxon>Bacillales</taxon>
        <taxon>Bacillaceae</taxon>
        <taxon>Neobacillus</taxon>
    </lineage>
</organism>
<dbReference type="Proteomes" id="UP000006316">
    <property type="component" value="Unassembled WGS sequence"/>
</dbReference>
<accession>K6EBM9</accession>
<keyword evidence="1" id="KW-0175">Coiled coil</keyword>
<dbReference type="SUPFAM" id="SSF57997">
    <property type="entry name" value="Tropomyosin"/>
    <property type="match status" value="1"/>
</dbReference>
<proteinExistence type="predicted"/>
<dbReference type="eggNOG" id="ENOG5030KD2">
    <property type="taxonomic scope" value="Bacteria"/>
</dbReference>
<evidence type="ECO:0000313" key="3">
    <source>
        <dbReference type="Proteomes" id="UP000006316"/>
    </source>
</evidence>
<protein>
    <submittedName>
        <fullName evidence="2">Uncharacterized protein</fullName>
    </submittedName>
</protein>
<dbReference type="EMBL" id="AJLS01000035">
    <property type="protein sequence ID" value="EKN70841.1"/>
    <property type="molecule type" value="Genomic_DNA"/>
</dbReference>
<feature type="coiled-coil region" evidence="1">
    <location>
        <begin position="28"/>
        <end position="84"/>
    </location>
</feature>
<gene>
    <name evidence="2" type="ORF">BABA_03219</name>
</gene>